<feature type="chain" id="PRO_5040129980" evidence="2">
    <location>
        <begin position="21"/>
        <end position="159"/>
    </location>
</feature>
<dbReference type="Gene3D" id="3.30.70.80">
    <property type="entry name" value="Peptidase S8 propeptide/proteinase inhibitor I9"/>
    <property type="match status" value="1"/>
</dbReference>
<feature type="region of interest" description="Disordered" evidence="1">
    <location>
        <begin position="46"/>
        <end position="71"/>
    </location>
</feature>
<accession>A0A9P6VXF4</accession>
<gene>
    <name evidence="3" type="ORF">C6P46_007009</name>
</gene>
<evidence type="ECO:0000313" key="3">
    <source>
        <dbReference type="EMBL" id="KAG0656605.1"/>
    </source>
</evidence>
<dbReference type="SUPFAM" id="SSF54897">
    <property type="entry name" value="Protease propeptides/inhibitors"/>
    <property type="match status" value="1"/>
</dbReference>
<proteinExistence type="predicted"/>
<keyword evidence="4" id="KW-1185">Reference proteome</keyword>
<organism evidence="3 4">
    <name type="scientific">Rhodotorula mucilaginosa</name>
    <name type="common">Yeast</name>
    <name type="synonym">Rhodotorula rubra</name>
    <dbReference type="NCBI Taxonomy" id="5537"/>
    <lineage>
        <taxon>Eukaryota</taxon>
        <taxon>Fungi</taxon>
        <taxon>Dikarya</taxon>
        <taxon>Basidiomycota</taxon>
        <taxon>Pucciniomycotina</taxon>
        <taxon>Microbotryomycetes</taxon>
        <taxon>Sporidiobolales</taxon>
        <taxon>Sporidiobolaceae</taxon>
        <taxon>Rhodotorula</taxon>
    </lineage>
</organism>
<dbReference type="AlphaFoldDB" id="A0A9P6VXF4"/>
<evidence type="ECO:0000256" key="1">
    <source>
        <dbReference type="SAM" id="MobiDB-lite"/>
    </source>
</evidence>
<protein>
    <submittedName>
        <fullName evidence="3">Uncharacterized protein</fullName>
    </submittedName>
</protein>
<dbReference type="EMBL" id="PUHQ01000094">
    <property type="protein sequence ID" value="KAG0656605.1"/>
    <property type="molecule type" value="Genomic_DNA"/>
</dbReference>
<dbReference type="OrthoDB" id="2526545at2759"/>
<comment type="caution">
    <text evidence="3">The sequence shown here is derived from an EMBL/GenBank/DDBJ whole genome shotgun (WGS) entry which is preliminary data.</text>
</comment>
<reference evidence="3 4" key="1">
    <citation type="submission" date="2020-11" db="EMBL/GenBank/DDBJ databases">
        <title>Kefir isolates.</title>
        <authorList>
            <person name="Marcisauskas S."/>
            <person name="Kim Y."/>
            <person name="Blasche S."/>
        </authorList>
    </citation>
    <scope>NUCLEOTIDE SEQUENCE [LARGE SCALE GENOMIC DNA]</scope>
    <source>
        <strain evidence="3 4">KR</strain>
    </source>
</reference>
<dbReference type="Proteomes" id="UP000777482">
    <property type="component" value="Unassembled WGS sequence"/>
</dbReference>
<evidence type="ECO:0000256" key="2">
    <source>
        <dbReference type="SAM" id="SignalP"/>
    </source>
</evidence>
<keyword evidence="2" id="KW-0732">Signal</keyword>
<name>A0A9P6VXF4_RHOMI</name>
<sequence length="159" mass="17013">MRYLASLFALFALAFTLALAEPIPRAAPGAAAGELVGRRERMFGRPAGVLERDDPKRGQAGGRAGGASTDDAADATTNYLVTLDRSITNVSKDKILDVLLRLGAVVKQEYNYRVYKGILFTIPASSDKGLDSWSSALSAQDGVKYVEKDEVMRANSGEA</sequence>
<feature type="signal peptide" evidence="2">
    <location>
        <begin position="1"/>
        <end position="20"/>
    </location>
</feature>
<dbReference type="InterPro" id="IPR037045">
    <property type="entry name" value="S8pro/Inhibitor_I9_sf"/>
</dbReference>
<evidence type="ECO:0000313" key="4">
    <source>
        <dbReference type="Proteomes" id="UP000777482"/>
    </source>
</evidence>